<gene>
    <name evidence="4" type="ORF">FEV09_20735</name>
</gene>
<dbReference type="CDD" id="cd04301">
    <property type="entry name" value="NAT_SF"/>
    <property type="match status" value="1"/>
</dbReference>
<sequence length="161" mass="18775">MMRSAQPADIPNLFHLIEKVSDFHKSLDIDRYNFLPNQGKLYEKWLHKLLLDSRHLCLVVDAIEAESSQLVAYLIATVESEIPIYHLKEYGYIHDLWVEESYRRQGIARQMLMKTLEHFQQLGIPQIRLNSLVNNAAAFKLYSSCGFRPSTFEMLLKCNSD</sequence>
<dbReference type="RefSeq" id="WP_009629176.1">
    <property type="nucleotide sequence ID" value="NZ_VBTY01000256.1"/>
</dbReference>
<evidence type="ECO:0000313" key="4">
    <source>
        <dbReference type="EMBL" id="MDG3496970.1"/>
    </source>
</evidence>
<keyword evidence="5" id="KW-1185">Reference proteome</keyword>
<evidence type="ECO:0000256" key="1">
    <source>
        <dbReference type="ARBA" id="ARBA00022679"/>
    </source>
</evidence>
<dbReference type="Proteomes" id="UP001152872">
    <property type="component" value="Unassembled WGS sequence"/>
</dbReference>
<accession>A0A9X4MEK9</accession>
<dbReference type="InterPro" id="IPR000182">
    <property type="entry name" value="GNAT_dom"/>
</dbReference>
<name>A0A9X4MEK9_9CYAN</name>
<dbReference type="GO" id="GO:0016747">
    <property type="term" value="F:acyltransferase activity, transferring groups other than amino-acyl groups"/>
    <property type="evidence" value="ECO:0007669"/>
    <property type="project" value="InterPro"/>
</dbReference>
<evidence type="ECO:0000259" key="3">
    <source>
        <dbReference type="PROSITE" id="PS51186"/>
    </source>
</evidence>
<dbReference type="EMBL" id="VBTY01000256">
    <property type="protein sequence ID" value="MDG3496970.1"/>
    <property type="molecule type" value="Genomic_DNA"/>
</dbReference>
<dbReference type="SUPFAM" id="SSF55729">
    <property type="entry name" value="Acyl-CoA N-acyltransferases (Nat)"/>
    <property type="match status" value="1"/>
</dbReference>
<evidence type="ECO:0000313" key="5">
    <source>
        <dbReference type="Proteomes" id="UP001152872"/>
    </source>
</evidence>
<keyword evidence="2" id="KW-0012">Acyltransferase</keyword>
<dbReference type="Gene3D" id="3.40.630.30">
    <property type="match status" value="1"/>
</dbReference>
<dbReference type="PANTHER" id="PTHR43877:SF2">
    <property type="entry name" value="AMINOALKYLPHOSPHONATE N-ACETYLTRANSFERASE-RELATED"/>
    <property type="match status" value="1"/>
</dbReference>
<protein>
    <submittedName>
        <fullName evidence="4">GNAT family N-acetyltransferase</fullName>
    </submittedName>
</protein>
<feature type="domain" description="N-acetyltransferase" evidence="3">
    <location>
        <begin position="1"/>
        <end position="161"/>
    </location>
</feature>
<dbReference type="AlphaFoldDB" id="A0A9X4MEK9"/>
<dbReference type="InterPro" id="IPR050832">
    <property type="entry name" value="Bact_Acetyltransf"/>
</dbReference>
<reference evidence="4" key="1">
    <citation type="submission" date="2019-05" db="EMBL/GenBank/DDBJ databases">
        <title>Whole genome sequencing of Pseudanabaena catenata USMAC16.</title>
        <authorList>
            <person name="Khan Z."/>
            <person name="Omar W.M."/>
            <person name="Convey P."/>
            <person name="Merican F."/>
            <person name="Najimudin N."/>
        </authorList>
    </citation>
    <scope>NUCLEOTIDE SEQUENCE</scope>
    <source>
        <strain evidence="4">USMAC16</strain>
    </source>
</reference>
<dbReference type="InterPro" id="IPR016181">
    <property type="entry name" value="Acyl_CoA_acyltransferase"/>
</dbReference>
<proteinExistence type="predicted"/>
<comment type="caution">
    <text evidence="4">The sequence shown here is derived from an EMBL/GenBank/DDBJ whole genome shotgun (WGS) entry which is preliminary data.</text>
</comment>
<keyword evidence="1" id="KW-0808">Transferase</keyword>
<dbReference type="PROSITE" id="PS51186">
    <property type="entry name" value="GNAT"/>
    <property type="match status" value="1"/>
</dbReference>
<dbReference type="PANTHER" id="PTHR43877">
    <property type="entry name" value="AMINOALKYLPHOSPHONATE N-ACETYLTRANSFERASE-RELATED-RELATED"/>
    <property type="match status" value="1"/>
</dbReference>
<organism evidence="4 5">
    <name type="scientific">Pseudanabaena catenata USMAC16</name>
    <dbReference type="NCBI Taxonomy" id="1855837"/>
    <lineage>
        <taxon>Bacteria</taxon>
        <taxon>Bacillati</taxon>
        <taxon>Cyanobacteriota</taxon>
        <taxon>Cyanophyceae</taxon>
        <taxon>Pseudanabaenales</taxon>
        <taxon>Pseudanabaenaceae</taxon>
        <taxon>Pseudanabaena</taxon>
    </lineage>
</organism>
<evidence type="ECO:0000256" key="2">
    <source>
        <dbReference type="ARBA" id="ARBA00023315"/>
    </source>
</evidence>
<dbReference type="Pfam" id="PF00583">
    <property type="entry name" value="Acetyltransf_1"/>
    <property type="match status" value="1"/>
</dbReference>